<evidence type="ECO:0000256" key="11">
    <source>
        <dbReference type="ARBA" id="ARBA00023004"/>
    </source>
</evidence>
<dbReference type="GO" id="GO:0046872">
    <property type="term" value="F:metal ion binding"/>
    <property type="evidence" value="ECO:0007669"/>
    <property type="project" value="UniProtKB-KW"/>
</dbReference>
<dbReference type="Gene3D" id="1.10.640.10">
    <property type="entry name" value="Haem peroxidase domain superfamily, animal type"/>
    <property type="match status" value="1"/>
</dbReference>
<dbReference type="PANTHER" id="PTHR11903">
    <property type="entry name" value="PROSTAGLANDIN G/H SYNTHASE"/>
    <property type="match status" value="1"/>
</dbReference>
<keyword evidence="2" id="KW-0444">Lipid biosynthesis</keyword>
<evidence type="ECO:0000256" key="6">
    <source>
        <dbReference type="ARBA" id="ARBA00022767"/>
    </source>
</evidence>
<evidence type="ECO:0000256" key="5">
    <source>
        <dbReference type="ARBA" id="ARBA00022723"/>
    </source>
</evidence>
<dbReference type="GO" id="GO:0020037">
    <property type="term" value="F:heme binding"/>
    <property type="evidence" value="ECO:0007669"/>
    <property type="project" value="InterPro"/>
</dbReference>
<dbReference type="PANTHER" id="PTHR11903:SF11">
    <property type="entry name" value="ALPHA-DIOXYGENASE 1"/>
    <property type="match status" value="1"/>
</dbReference>
<evidence type="ECO:0000256" key="7">
    <source>
        <dbReference type="ARBA" id="ARBA00022821"/>
    </source>
</evidence>
<evidence type="ECO:0000256" key="13">
    <source>
        <dbReference type="ARBA" id="ARBA00023160"/>
    </source>
</evidence>
<dbReference type="Pfam" id="PF03098">
    <property type="entry name" value="An_peroxidase"/>
    <property type="match status" value="1"/>
</dbReference>
<keyword evidence="8" id="KW-0276">Fatty acid metabolism</keyword>
<gene>
    <name evidence="14" type="ORF">GS597_20010</name>
</gene>
<keyword evidence="4" id="KW-0349">Heme</keyword>
<keyword evidence="5" id="KW-0479">Metal-binding</keyword>
<evidence type="ECO:0000256" key="8">
    <source>
        <dbReference type="ARBA" id="ARBA00022832"/>
    </source>
</evidence>
<protein>
    <submittedName>
        <fullName evidence="14">Peroxidase</fullName>
    </submittedName>
</protein>
<name>A0A8K2A952_9CYAN</name>
<dbReference type="InterPro" id="IPR019791">
    <property type="entry name" value="Haem_peroxidase_animal"/>
</dbReference>
<dbReference type="GO" id="GO:0006633">
    <property type="term" value="P:fatty acid biosynthetic process"/>
    <property type="evidence" value="ECO:0007669"/>
    <property type="project" value="UniProtKB-KW"/>
</dbReference>
<dbReference type="PROSITE" id="PS50292">
    <property type="entry name" value="PEROXIDASE_3"/>
    <property type="match status" value="1"/>
</dbReference>
<dbReference type="GO" id="GO:0031408">
    <property type="term" value="P:oxylipin biosynthetic process"/>
    <property type="evidence" value="ECO:0007669"/>
    <property type="project" value="UniProtKB-KW"/>
</dbReference>
<dbReference type="InterPro" id="IPR050783">
    <property type="entry name" value="Oxylipin_biosynth_metab"/>
</dbReference>
<keyword evidence="11" id="KW-0408">Iron</keyword>
<dbReference type="EMBL" id="WVIC01000074">
    <property type="protein sequence ID" value="NCJ08751.1"/>
    <property type="molecule type" value="Genomic_DNA"/>
</dbReference>
<dbReference type="InterPro" id="IPR010255">
    <property type="entry name" value="Haem_peroxidase_sf"/>
</dbReference>
<keyword evidence="15" id="KW-1185">Reference proteome</keyword>
<evidence type="ECO:0000256" key="2">
    <source>
        <dbReference type="ARBA" id="ARBA00022516"/>
    </source>
</evidence>
<evidence type="ECO:0000256" key="4">
    <source>
        <dbReference type="ARBA" id="ARBA00022617"/>
    </source>
</evidence>
<comment type="cofactor">
    <cofactor evidence="1">
        <name>Ca(2+)</name>
        <dbReference type="ChEBI" id="CHEBI:29108"/>
    </cofactor>
</comment>
<evidence type="ECO:0000256" key="3">
    <source>
        <dbReference type="ARBA" id="ARBA00022559"/>
    </source>
</evidence>
<dbReference type="GO" id="GO:0016702">
    <property type="term" value="F:oxidoreductase activity, acting on single donors with incorporation of molecular oxygen, incorporation of two atoms of oxygen"/>
    <property type="evidence" value="ECO:0007669"/>
    <property type="project" value="TreeGrafter"/>
</dbReference>
<keyword evidence="10" id="KW-0560">Oxidoreductase</keyword>
<keyword evidence="12" id="KW-0443">Lipid metabolism</keyword>
<dbReference type="GO" id="GO:0006952">
    <property type="term" value="P:defense response"/>
    <property type="evidence" value="ECO:0007669"/>
    <property type="project" value="UniProtKB-KW"/>
</dbReference>
<accession>A0A8K2A952</accession>
<dbReference type="SUPFAM" id="SSF48113">
    <property type="entry name" value="Heme-dependent peroxidases"/>
    <property type="match status" value="1"/>
</dbReference>
<evidence type="ECO:0000256" key="10">
    <source>
        <dbReference type="ARBA" id="ARBA00023002"/>
    </source>
</evidence>
<dbReference type="InterPro" id="IPR037120">
    <property type="entry name" value="Haem_peroxidase_sf_animal"/>
</dbReference>
<keyword evidence="7" id="KW-0611">Plant defense</keyword>
<keyword evidence="13" id="KW-0275">Fatty acid biosynthesis</keyword>
<proteinExistence type="predicted"/>
<keyword evidence="6" id="KW-0925">Oxylipin biosynthesis</keyword>
<evidence type="ECO:0000256" key="12">
    <source>
        <dbReference type="ARBA" id="ARBA00023098"/>
    </source>
</evidence>
<dbReference type="Proteomes" id="UP000607397">
    <property type="component" value="Unassembled WGS sequence"/>
</dbReference>
<evidence type="ECO:0000256" key="9">
    <source>
        <dbReference type="ARBA" id="ARBA00022964"/>
    </source>
</evidence>
<comment type="caution">
    <text evidence="14">The sequence shown here is derived from an EMBL/GenBank/DDBJ whole genome shotgun (WGS) entry which is preliminary data.</text>
</comment>
<dbReference type="GO" id="GO:0004601">
    <property type="term" value="F:peroxidase activity"/>
    <property type="evidence" value="ECO:0007669"/>
    <property type="project" value="UniProtKB-KW"/>
</dbReference>
<dbReference type="PRINTS" id="PR00457">
    <property type="entry name" value="ANPEROXIDASE"/>
</dbReference>
<sequence length="690" mass="77877">MSFNPWNGAGAQNFKPLGSLNRARQPVYQASAGLRTEQPPAPQTSRCPFAGIARLLLKPVGALVKLLEAALLFSNRLQFPWDRWAQISPWLGVLNLVGLRTQLRQHNLCDTETPASLAEYENLPQSCPVMSLVHRTADGSRNDLSHPHMGRALTRFGRNIPLESVKRPTAADLLTPNPRTVARELMTRTTFQPVAQLNLLAAAWIQFMVHDWLFHEVDPTQSVEIPIEDPDWPSDQQPMRVLRTAVDPLAAQDPPGHPTSFVNRETHWWDGSQLYGSTPELQQRVRTHQGGKLWIQERGLLPIYENPGGWTDHNVMAVEETGVRDNWWLGLGLLHSLFTLEHNAIAEHLHAAYPSWDDEHLFQTARLINTALLAKIHTVEWTPAILDNPALEIGMNGNWWGIAGERIHKLLGRLSDSEVLSGIPGSTKDHFGVTYAMTEEFTSVYRLHPLLPDELVFHTLLGGRIDTLQMPWMTEPQSVASLGDVVGPKARAFMESPQWEMADLFYSFGLMHPGAIALHNYPNFLRQSLTHVDAAGAEHLIDLAAVEIFRDRERGVPRYNEFRQLLHKPPVRSFEELTGGNRAEADRIRAVYHNRLDDVDLLVGLMAEQPLPQGFGFSDTAFRIFILMASRRLNSDRFFTTDYTPEVYTPEGLQWIANNTLTSVLLRQFPQLAPALRQSKNAFAPWQRVS</sequence>
<evidence type="ECO:0000256" key="1">
    <source>
        <dbReference type="ARBA" id="ARBA00001913"/>
    </source>
</evidence>
<dbReference type="GO" id="GO:0006979">
    <property type="term" value="P:response to oxidative stress"/>
    <property type="evidence" value="ECO:0007669"/>
    <property type="project" value="InterPro"/>
</dbReference>
<evidence type="ECO:0000313" key="15">
    <source>
        <dbReference type="Proteomes" id="UP000607397"/>
    </source>
</evidence>
<dbReference type="AlphaFoldDB" id="A0A8K2A952"/>
<dbReference type="InterPro" id="IPR034815">
    <property type="entry name" value="A_dioxygenase"/>
</dbReference>
<keyword evidence="9" id="KW-0223">Dioxygenase</keyword>
<dbReference type="CDD" id="cd09818">
    <property type="entry name" value="PIOX_like"/>
    <property type="match status" value="1"/>
</dbReference>
<evidence type="ECO:0000313" key="14">
    <source>
        <dbReference type="EMBL" id="NCJ08751.1"/>
    </source>
</evidence>
<organism evidence="14 15">
    <name type="scientific">Petrachloros mirabilis ULC683</name>
    <dbReference type="NCBI Taxonomy" id="2781853"/>
    <lineage>
        <taxon>Bacteria</taxon>
        <taxon>Bacillati</taxon>
        <taxon>Cyanobacteriota</taxon>
        <taxon>Cyanophyceae</taxon>
        <taxon>Synechococcales</taxon>
        <taxon>Petrachlorosaceae</taxon>
        <taxon>Petrachloros</taxon>
        <taxon>Petrachloros mirabilis</taxon>
    </lineage>
</organism>
<keyword evidence="3 14" id="KW-0575">Peroxidase</keyword>
<reference evidence="14" key="1">
    <citation type="submission" date="2019-12" db="EMBL/GenBank/DDBJ databases">
        <title>High-Quality draft genome sequences of three cyanobacteria isolated from the limestone walls of the Old Cathedral of Coimbra.</title>
        <authorList>
            <person name="Tiago I."/>
            <person name="Soares F."/>
            <person name="Portugal A."/>
        </authorList>
    </citation>
    <scope>NUCLEOTIDE SEQUENCE [LARGE SCALE GENOMIC DNA]</scope>
    <source>
        <strain evidence="14">C</strain>
    </source>
</reference>